<keyword evidence="3" id="KW-0418">Kinase</keyword>
<reference evidence="6" key="1">
    <citation type="submission" date="2018-01" db="EMBL/GenBank/DDBJ databases">
        <authorList>
            <person name="Regsiter A."/>
            <person name="William W."/>
        </authorList>
    </citation>
    <scope>NUCLEOTIDE SEQUENCE</scope>
    <source>
        <strain evidence="6">TRIP AH-1</strain>
    </source>
</reference>
<dbReference type="GO" id="GO:0005829">
    <property type="term" value="C:cytosol"/>
    <property type="evidence" value="ECO:0007669"/>
    <property type="project" value="TreeGrafter"/>
</dbReference>
<dbReference type="NCBIfam" id="TIGR03071">
    <property type="entry name" value="couple_hipA"/>
    <property type="match status" value="1"/>
</dbReference>
<dbReference type="AlphaFoldDB" id="A0A445N2G7"/>
<sequence>MPDVSSLAVWVADTRAGILAREQRQEYVFAYSPGSEAGSQVSLTMPVRLQSWVSRDLHPIFQMNLPEGALLEAIRRAIAKVIGADSLTILKVTGGNQVGRNRFSLPDEESPHSAEHPESLEQLLTYPDTKDLFHELVNKYALRSGISGVQPKVLLEATERATLASSCYIVKSWGTDYPGLAANEYFCMTAARRAGLPTPEFFLSDNGGLFIMRRFDIAPDGAFIGFEDMCSLQALGTAQKYLSSYERVAKSIRDFVSGEHLLKAREQFFSTLVLSVMVRNGDAHLKNFGVLYSSTPGTVTIAPVYDVVTTTAYIKNDVPALSLAGTKKWWLRKILERFAISYLSLPPALVSITFSRLADAVTETRQLIPGYIADHPDFRETGERMMAEWDQGVNGLIE</sequence>
<dbReference type="InterPro" id="IPR052028">
    <property type="entry name" value="HipA_Ser/Thr_kinase"/>
</dbReference>
<organism evidence="6">
    <name type="scientific">uncultured Desulfobacterium sp</name>
    <dbReference type="NCBI Taxonomy" id="201089"/>
    <lineage>
        <taxon>Bacteria</taxon>
        <taxon>Pseudomonadati</taxon>
        <taxon>Thermodesulfobacteriota</taxon>
        <taxon>Desulfobacteria</taxon>
        <taxon>Desulfobacterales</taxon>
        <taxon>Desulfobacteriaceae</taxon>
        <taxon>Desulfobacterium</taxon>
        <taxon>environmental samples</taxon>
    </lineage>
</organism>
<evidence type="ECO:0000313" key="6">
    <source>
        <dbReference type="EMBL" id="SPD75894.1"/>
    </source>
</evidence>
<dbReference type="EMBL" id="OJIN01000223">
    <property type="protein sequence ID" value="SPD75894.1"/>
    <property type="molecule type" value="Genomic_DNA"/>
</dbReference>
<feature type="domain" description="HipA-like C-terminal" evidence="4">
    <location>
        <begin position="145"/>
        <end position="336"/>
    </location>
</feature>
<evidence type="ECO:0000256" key="1">
    <source>
        <dbReference type="ARBA" id="ARBA00010164"/>
    </source>
</evidence>
<gene>
    <name evidence="6" type="ORF">PITCH_A780024</name>
</gene>
<accession>A0A445N2G7</accession>
<protein>
    <submittedName>
        <fullName evidence="6">HipA N-terminal domain protein</fullName>
    </submittedName>
</protein>
<dbReference type="PANTHER" id="PTHR37419:SF1">
    <property type="entry name" value="SERINE_THREONINE-PROTEIN KINASE TOXIN HIPA"/>
    <property type="match status" value="1"/>
</dbReference>
<dbReference type="GO" id="GO:0004674">
    <property type="term" value="F:protein serine/threonine kinase activity"/>
    <property type="evidence" value="ECO:0007669"/>
    <property type="project" value="TreeGrafter"/>
</dbReference>
<evidence type="ECO:0000259" key="4">
    <source>
        <dbReference type="Pfam" id="PF07804"/>
    </source>
</evidence>
<evidence type="ECO:0000256" key="2">
    <source>
        <dbReference type="ARBA" id="ARBA00022679"/>
    </source>
</evidence>
<name>A0A445N2G7_9BACT</name>
<dbReference type="InterPro" id="IPR012893">
    <property type="entry name" value="HipA-like_C"/>
</dbReference>
<evidence type="ECO:0000259" key="5">
    <source>
        <dbReference type="Pfam" id="PF13657"/>
    </source>
</evidence>
<keyword evidence="2" id="KW-0808">Transferase</keyword>
<dbReference type="InterPro" id="IPR017508">
    <property type="entry name" value="HipA_N1"/>
</dbReference>
<proteinExistence type="inferred from homology"/>
<dbReference type="Pfam" id="PF07804">
    <property type="entry name" value="HipA_C"/>
    <property type="match status" value="1"/>
</dbReference>
<dbReference type="PANTHER" id="PTHR37419">
    <property type="entry name" value="SERINE/THREONINE-PROTEIN KINASE TOXIN HIPA"/>
    <property type="match status" value="1"/>
</dbReference>
<evidence type="ECO:0000256" key="3">
    <source>
        <dbReference type="ARBA" id="ARBA00022777"/>
    </source>
</evidence>
<comment type="similarity">
    <text evidence="1">Belongs to the HipA Ser/Thr kinase family.</text>
</comment>
<dbReference type="Gene3D" id="1.10.1070.20">
    <property type="match status" value="1"/>
</dbReference>
<dbReference type="Pfam" id="PF13657">
    <property type="entry name" value="Couple_hipA"/>
    <property type="match status" value="1"/>
</dbReference>
<feature type="domain" description="HipA N-terminal subdomain 1" evidence="5">
    <location>
        <begin position="7"/>
        <end position="100"/>
    </location>
</feature>